<evidence type="ECO:0000256" key="9">
    <source>
        <dbReference type="ARBA" id="ARBA00023128"/>
    </source>
</evidence>
<dbReference type="PANTHER" id="PTHR23070">
    <property type="entry name" value="BCS1 AAA-TYPE ATPASE"/>
    <property type="match status" value="1"/>
</dbReference>
<comment type="subcellular location">
    <subcellularLocation>
        <location evidence="1">Mitochondrion inner membrane</location>
        <topology evidence="1">Single-pass membrane protein</topology>
    </subcellularLocation>
</comment>
<evidence type="ECO:0000256" key="5">
    <source>
        <dbReference type="ARBA" id="ARBA00022792"/>
    </source>
</evidence>
<organism evidence="17 18">
    <name type="scientific">Thamnocephalis sphaerospora</name>
    <dbReference type="NCBI Taxonomy" id="78915"/>
    <lineage>
        <taxon>Eukaryota</taxon>
        <taxon>Fungi</taxon>
        <taxon>Fungi incertae sedis</taxon>
        <taxon>Zoopagomycota</taxon>
        <taxon>Zoopagomycotina</taxon>
        <taxon>Zoopagomycetes</taxon>
        <taxon>Zoopagales</taxon>
        <taxon>Sigmoideomycetaceae</taxon>
        <taxon>Thamnocephalis</taxon>
    </lineage>
</organism>
<dbReference type="SMART" id="SM00382">
    <property type="entry name" value="AAA"/>
    <property type="match status" value="1"/>
</dbReference>
<evidence type="ECO:0000259" key="15">
    <source>
        <dbReference type="SMART" id="SM00382"/>
    </source>
</evidence>
<dbReference type="AlphaFoldDB" id="A0A4P9XXM3"/>
<dbReference type="Pfam" id="PF00004">
    <property type="entry name" value="AAA"/>
    <property type="match status" value="1"/>
</dbReference>
<comment type="similarity">
    <text evidence="2">Belongs to the AAA ATPase family. BCS1 subfamily.</text>
</comment>
<dbReference type="FunFam" id="3.40.50.300:FF:000768">
    <property type="entry name" value="Probable mitochondrial chaperone bcs1"/>
    <property type="match status" value="1"/>
</dbReference>
<feature type="domain" description="AAA+ ATPase" evidence="15">
    <location>
        <begin position="247"/>
        <end position="378"/>
    </location>
</feature>
<dbReference type="InterPro" id="IPR027417">
    <property type="entry name" value="P-loop_NTPase"/>
</dbReference>
<sequence>MADSTPQAAGLAQAASTSVPDQSGGTTSLLSLLGDNPYFGAGFGLLGVGAAMALLRQGAVRAGTLARRRLLVTLEIPSRDKSYLWFLQWMSSQGARTRTPHLSVETVFKQHENGTVYTEFSLVPGPGKHFFRWKGAWMQVERQRDGRLMDLTTGSPYETITITTLSRDRSLLSELLTEARARALARQEGKTVIFCSYGPEWRPFGQPRKRRPLASVVLDHGLKEHIVKDVRSFLDNGKWYLDRGIPYRRGYLLYGPPGSGKSSFIQALAGELGYNICLLNLSERGLTDDRLNHLLSNTPERSILLLEDVDAAFNQRAQSDKQGFASMVTFSGLLNALDGVAAAEERIIFMTTNHLERLDPALIRPGRVDMKALLGDASDHQIRQLFLRFYEGHEAKATAFVAACRERMAGGTRGVSAAALQGHFVFHRDNPDQALCQIDTLFQR</sequence>
<comment type="catalytic activity">
    <reaction evidence="11">
        <text>ATP + H2O = ADP + phosphate + H(+)</text>
        <dbReference type="Rhea" id="RHEA:13065"/>
        <dbReference type="ChEBI" id="CHEBI:15377"/>
        <dbReference type="ChEBI" id="CHEBI:15378"/>
        <dbReference type="ChEBI" id="CHEBI:30616"/>
        <dbReference type="ChEBI" id="CHEBI:43474"/>
        <dbReference type="ChEBI" id="CHEBI:456216"/>
    </reaction>
    <physiologicalReaction direction="left-to-right" evidence="11">
        <dbReference type="Rhea" id="RHEA:13066"/>
    </physiologicalReaction>
</comment>
<evidence type="ECO:0000256" key="11">
    <source>
        <dbReference type="ARBA" id="ARBA00048778"/>
    </source>
</evidence>
<keyword evidence="18" id="KW-1185">Reference proteome</keyword>
<feature type="region of interest" description="Disordered" evidence="13">
    <location>
        <begin position="1"/>
        <end position="23"/>
    </location>
</feature>
<evidence type="ECO:0000256" key="12">
    <source>
        <dbReference type="RuleBase" id="RU003651"/>
    </source>
</evidence>
<dbReference type="InterPro" id="IPR057495">
    <property type="entry name" value="AAA_lid_BCS1"/>
</dbReference>
<evidence type="ECO:0000259" key="16">
    <source>
        <dbReference type="SMART" id="SM01024"/>
    </source>
</evidence>
<dbReference type="Gene3D" id="3.40.50.300">
    <property type="entry name" value="P-loop containing nucleotide triphosphate hydrolases"/>
    <property type="match status" value="1"/>
</dbReference>
<evidence type="ECO:0000256" key="2">
    <source>
        <dbReference type="ARBA" id="ARBA00007448"/>
    </source>
</evidence>
<dbReference type="InterPro" id="IPR003593">
    <property type="entry name" value="AAA+_ATPase"/>
</dbReference>
<dbReference type="SUPFAM" id="SSF52540">
    <property type="entry name" value="P-loop containing nucleoside triphosphate hydrolases"/>
    <property type="match status" value="1"/>
</dbReference>
<keyword evidence="8 14" id="KW-1133">Transmembrane helix</keyword>
<dbReference type="Pfam" id="PF08740">
    <property type="entry name" value="BCS1_N"/>
    <property type="match status" value="1"/>
</dbReference>
<keyword evidence="6" id="KW-0378">Hydrolase</keyword>
<gene>
    <name evidence="17" type="ORF">THASP1DRAFT_33906</name>
</gene>
<dbReference type="GO" id="GO:0005524">
    <property type="term" value="F:ATP binding"/>
    <property type="evidence" value="ECO:0007669"/>
    <property type="project" value="UniProtKB-KW"/>
</dbReference>
<feature type="transmembrane region" description="Helical" evidence="14">
    <location>
        <begin position="38"/>
        <end position="59"/>
    </location>
</feature>
<accession>A0A4P9XXM3</accession>
<dbReference type="InterPro" id="IPR003959">
    <property type="entry name" value="ATPase_AAA_core"/>
</dbReference>
<dbReference type="OrthoDB" id="10251412at2759"/>
<protein>
    <submittedName>
        <fullName evidence="17">BCS1 N terminal-domain-containing protein</fullName>
    </submittedName>
</protein>
<dbReference type="InterPro" id="IPR003960">
    <property type="entry name" value="ATPase_AAA_CS"/>
</dbReference>
<dbReference type="GO" id="GO:0034551">
    <property type="term" value="P:mitochondrial respiratory chain complex III assembly"/>
    <property type="evidence" value="ECO:0007669"/>
    <property type="project" value="UniProtKB-ARBA"/>
</dbReference>
<evidence type="ECO:0000256" key="7">
    <source>
        <dbReference type="ARBA" id="ARBA00022840"/>
    </source>
</evidence>
<feature type="domain" description="BCS1 N-terminal" evidence="16">
    <location>
        <begin position="46"/>
        <end position="216"/>
    </location>
</feature>
<dbReference type="GO" id="GO:0005743">
    <property type="term" value="C:mitochondrial inner membrane"/>
    <property type="evidence" value="ECO:0007669"/>
    <property type="project" value="UniProtKB-SubCell"/>
</dbReference>
<keyword evidence="5" id="KW-0999">Mitochondrion inner membrane</keyword>
<keyword evidence="10 14" id="KW-0472">Membrane</keyword>
<evidence type="ECO:0000256" key="14">
    <source>
        <dbReference type="SAM" id="Phobius"/>
    </source>
</evidence>
<keyword evidence="4 12" id="KW-0547">Nucleotide-binding</keyword>
<evidence type="ECO:0000256" key="10">
    <source>
        <dbReference type="ARBA" id="ARBA00023136"/>
    </source>
</evidence>
<proteinExistence type="inferred from homology"/>
<dbReference type="EMBL" id="KZ992425">
    <property type="protein sequence ID" value="RKP11138.1"/>
    <property type="molecule type" value="Genomic_DNA"/>
</dbReference>
<evidence type="ECO:0000256" key="8">
    <source>
        <dbReference type="ARBA" id="ARBA00022989"/>
    </source>
</evidence>
<evidence type="ECO:0000313" key="18">
    <source>
        <dbReference type="Proteomes" id="UP000271241"/>
    </source>
</evidence>
<dbReference type="STRING" id="78915.A0A4P9XXM3"/>
<evidence type="ECO:0000256" key="3">
    <source>
        <dbReference type="ARBA" id="ARBA00022692"/>
    </source>
</evidence>
<dbReference type="Proteomes" id="UP000271241">
    <property type="component" value="Unassembled WGS sequence"/>
</dbReference>
<evidence type="ECO:0000256" key="13">
    <source>
        <dbReference type="SAM" id="MobiDB-lite"/>
    </source>
</evidence>
<evidence type="ECO:0000256" key="6">
    <source>
        <dbReference type="ARBA" id="ARBA00022801"/>
    </source>
</evidence>
<evidence type="ECO:0000256" key="1">
    <source>
        <dbReference type="ARBA" id="ARBA00004434"/>
    </source>
</evidence>
<dbReference type="CDD" id="cd19510">
    <property type="entry name" value="RecA-like_BCS1"/>
    <property type="match status" value="1"/>
</dbReference>
<evidence type="ECO:0000313" key="17">
    <source>
        <dbReference type="EMBL" id="RKP11138.1"/>
    </source>
</evidence>
<dbReference type="InterPro" id="IPR014851">
    <property type="entry name" value="BCS1_N"/>
</dbReference>
<name>A0A4P9XXM3_9FUNG</name>
<dbReference type="InterPro" id="IPR050747">
    <property type="entry name" value="Mitochondrial_chaperone_BCS1"/>
</dbReference>
<dbReference type="SMART" id="SM01024">
    <property type="entry name" value="BCS1_N"/>
    <property type="match status" value="1"/>
</dbReference>
<dbReference type="PROSITE" id="PS00674">
    <property type="entry name" value="AAA"/>
    <property type="match status" value="1"/>
</dbReference>
<keyword evidence="9" id="KW-0496">Mitochondrion</keyword>
<reference evidence="18" key="1">
    <citation type="journal article" date="2018" name="Nat. Microbiol.">
        <title>Leveraging single-cell genomics to expand the fungal tree of life.</title>
        <authorList>
            <person name="Ahrendt S.R."/>
            <person name="Quandt C.A."/>
            <person name="Ciobanu D."/>
            <person name="Clum A."/>
            <person name="Salamov A."/>
            <person name="Andreopoulos B."/>
            <person name="Cheng J.F."/>
            <person name="Woyke T."/>
            <person name="Pelin A."/>
            <person name="Henrissat B."/>
            <person name="Reynolds N.K."/>
            <person name="Benny G.L."/>
            <person name="Smith M.E."/>
            <person name="James T.Y."/>
            <person name="Grigoriev I.V."/>
        </authorList>
    </citation>
    <scope>NUCLEOTIDE SEQUENCE [LARGE SCALE GENOMIC DNA]</scope>
    <source>
        <strain evidence="18">RSA 1356</strain>
    </source>
</reference>
<keyword evidence="3 14" id="KW-0812">Transmembrane</keyword>
<dbReference type="GO" id="GO:0016887">
    <property type="term" value="F:ATP hydrolysis activity"/>
    <property type="evidence" value="ECO:0007669"/>
    <property type="project" value="InterPro"/>
</dbReference>
<keyword evidence="7 12" id="KW-0067">ATP-binding</keyword>
<evidence type="ECO:0000256" key="4">
    <source>
        <dbReference type="ARBA" id="ARBA00022741"/>
    </source>
</evidence>
<dbReference type="Pfam" id="PF25426">
    <property type="entry name" value="AAA_lid_BCS1"/>
    <property type="match status" value="1"/>
</dbReference>